<dbReference type="Proteomes" id="UP001169719">
    <property type="component" value="Unassembled WGS sequence"/>
</dbReference>
<reference evidence="9" key="1">
    <citation type="submission" date="2024-05" db="EMBL/GenBank/DDBJ databases">
        <title>Genome Sequences of Four Agar- Degrading Marine Bacteria.</title>
        <authorList>
            <person name="Phillips E.K."/>
            <person name="Shaffer J.C."/>
            <person name="Henson M.W."/>
            <person name="Temperton B."/>
            <person name="Thrash C.J."/>
            <person name="Martin M.O."/>
        </authorList>
    </citation>
    <scope>NUCLEOTIDE SEQUENCE</scope>
    <source>
        <strain evidence="9">EKP203</strain>
    </source>
</reference>
<dbReference type="NCBIfam" id="NF008171">
    <property type="entry name" value="PRK10918.1"/>
    <property type="match status" value="1"/>
</dbReference>
<dbReference type="EMBL" id="JAUEOZ010000002">
    <property type="protein sequence ID" value="MDN2482962.1"/>
    <property type="molecule type" value="Genomic_DNA"/>
</dbReference>
<proteinExistence type="inferred from homology"/>
<keyword evidence="10" id="KW-1185">Reference proteome</keyword>
<dbReference type="PANTHER" id="PTHR42996:SF1">
    <property type="entry name" value="PHOSPHATE-BINDING PROTEIN PSTS"/>
    <property type="match status" value="1"/>
</dbReference>
<accession>A0ABT7Y4J7</accession>
<dbReference type="NCBIfam" id="TIGR00975">
    <property type="entry name" value="3a0107s03"/>
    <property type="match status" value="1"/>
</dbReference>
<evidence type="ECO:0000256" key="7">
    <source>
        <dbReference type="PIRNR" id="PIRNR002756"/>
    </source>
</evidence>
<evidence type="ECO:0000256" key="6">
    <source>
        <dbReference type="ARBA" id="ARBA00022592"/>
    </source>
</evidence>
<comment type="caution">
    <text evidence="9">The sequence shown here is derived from an EMBL/GenBank/DDBJ whole genome shotgun (WGS) entry which is preliminary data.</text>
</comment>
<dbReference type="InterPro" id="IPR050962">
    <property type="entry name" value="Phosphate-bind_PstS"/>
</dbReference>
<gene>
    <name evidence="9" type="primary">pstS</name>
    <name evidence="9" type="ORF">QWJ08_16595</name>
</gene>
<protein>
    <recommendedName>
        <fullName evidence="4 7">Phosphate-binding protein PstS</fullName>
    </recommendedName>
</protein>
<comment type="similarity">
    <text evidence="2 7">Belongs to the PstS family.</text>
</comment>
<comment type="function">
    <text evidence="1 7">Part of the ABC transporter complex PstSACB involved in phosphate import.</text>
</comment>
<evidence type="ECO:0000256" key="5">
    <source>
        <dbReference type="ARBA" id="ARBA00022448"/>
    </source>
</evidence>
<comment type="subunit">
    <text evidence="3 7">The complex is composed of two ATP-binding proteins (PstB), two transmembrane proteins (PstC and PstA) and a solute-binding protein (PstS).</text>
</comment>
<dbReference type="PIRSF" id="PIRSF002756">
    <property type="entry name" value="PstS"/>
    <property type="match status" value="1"/>
</dbReference>
<dbReference type="PANTHER" id="PTHR42996">
    <property type="entry name" value="PHOSPHATE-BINDING PROTEIN PSTS"/>
    <property type="match status" value="1"/>
</dbReference>
<dbReference type="Pfam" id="PF12849">
    <property type="entry name" value="PBP_like_2"/>
    <property type="match status" value="1"/>
</dbReference>
<keyword evidence="5 7" id="KW-0813">Transport</keyword>
<evidence type="ECO:0000256" key="2">
    <source>
        <dbReference type="ARBA" id="ARBA00008725"/>
    </source>
</evidence>
<evidence type="ECO:0000259" key="8">
    <source>
        <dbReference type="Pfam" id="PF12849"/>
    </source>
</evidence>
<keyword evidence="6 7" id="KW-0592">Phosphate transport</keyword>
<dbReference type="CDD" id="cd13565">
    <property type="entry name" value="PBP2_PstS"/>
    <property type="match status" value="1"/>
</dbReference>
<evidence type="ECO:0000256" key="1">
    <source>
        <dbReference type="ARBA" id="ARBA00002841"/>
    </source>
</evidence>
<feature type="domain" description="PBP" evidence="8">
    <location>
        <begin position="19"/>
        <end position="302"/>
    </location>
</feature>
<evidence type="ECO:0000256" key="3">
    <source>
        <dbReference type="ARBA" id="ARBA00011529"/>
    </source>
</evidence>
<dbReference type="SUPFAM" id="SSF53850">
    <property type="entry name" value="Periplasmic binding protein-like II"/>
    <property type="match status" value="1"/>
</dbReference>
<dbReference type="Gene3D" id="3.40.190.10">
    <property type="entry name" value="Periplasmic binding protein-like II"/>
    <property type="match status" value="2"/>
</dbReference>
<evidence type="ECO:0000256" key="4">
    <source>
        <dbReference type="ARBA" id="ARBA00021889"/>
    </source>
</evidence>
<name>A0ABT7Y4J7_9VIBR</name>
<organism evidence="9 10">
    <name type="scientific">Vibrio agarivorans</name>
    <dbReference type="NCBI Taxonomy" id="153622"/>
    <lineage>
        <taxon>Bacteria</taxon>
        <taxon>Pseudomonadati</taxon>
        <taxon>Pseudomonadota</taxon>
        <taxon>Gammaproteobacteria</taxon>
        <taxon>Vibrionales</taxon>
        <taxon>Vibrionaceae</taxon>
        <taxon>Vibrio</taxon>
    </lineage>
</organism>
<dbReference type="InterPro" id="IPR005673">
    <property type="entry name" value="ABC_phos-bd_PstS"/>
</dbReference>
<dbReference type="InterPro" id="IPR024370">
    <property type="entry name" value="PBP_domain"/>
</dbReference>
<evidence type="ECO:0000313" key="10">
    <source>
        <dbReference type="Proteomes" id="UP001169719"/>
    </source>
</evidence>
<sequence>MLLACTVGTLSTTAIADITVNGAGSTFAHPIISSWSENYNQLTGVKLNYQAIGSGGGIRQIEEKTVDFGASDAPLAPERLEQQGLVQFPIIIGGIVPVVNLPGIKSDDLKLTGELLADIYLGKITQWNDDAIKAINPDLNLPAFPIIVVHRSDGSGTTFNFTHYLGLVSQEWTDTVGVNTDVAWPRQATTIGGKGNAGVANFVARTRGAIGYVELAYAKQNNMTHTMLQNKEGKFVSPDLNSFSKAAANADWVNTPTLDILLNDQPGAESWPMTAATFVLMHEEQANAESAKAILDFFKWSFGEAGADTALALDYIPMPDDVVEIIEGVWSERFQSNGKVIY</sequence>
<evidence type="ECO:0000313" key="9">
    <source>
        <dbReference type="EMBL" id="MDN2482962.1"/>
    </source>
</evidence>